<sequence length="246" mass="27692">MLPTGAPAIPPPYWCEPESKYIYVFYDRPDDVLGRAVPEPLEPAYDDGPRVRVVVGDLIQPPHAHARYHEGIVSVKVTFDGRVGWYLPYIWTNNDETMDAGRLYGWYKQYCDDTPIQKDGNRIRGDLERDGDSILSVKFRSTSAPGEEDALAERLGDLFEGTVYGVKKVPSPEKGGKVLKQVVATDLEDVTMHEIWGGDATVELTPTPKYPFLHGFQPGQRDIVAGLYARPEFILPHGEVVRDRYE</sequence>
<organism evidence="1 2">
    <name type="scientific">Haloglomus irregulare</name>
    <dbReference type="NCBI Taxonomy" id="2234134"/>
    <lineage>
        <taxon>Archaea</taxon>
        <taxon>Methanobacteriati</taxon>
        <taxon>Methanobacteriota</taxon>
        <taxon>Stenosarchaea group</taxon>
        <taxon>Halobacteria</taxon>
        <taxon>Halobacteriales</taxon>
        <taxon>Natronomonadaceae</taxon>
        <taxon>Haloglomus</taxon>
    </lineage>
</organism>
<proteinExistence type="predicted"/>
<gene>
    <name evidence="1" type="ORF">DP107_17065</name>
</gene>
<dbReference type="InParanoid" id="A0A554MVN2"/>
<evidence type="ECO:0008006" key="3">
    <source>
        <dbReference type="Google" id="ProtNLM"/>
    </source>
</evidence>
<dbReference type="GO" id="GO:0016829">
    <property type="term" value="F:lyase activity"/>
    <property type="evidence" value="ECO:0007669"/>
    <property type="project" value="InterPro"/>
</dbReference>
<dbReference type="Proteomes" id="UP000319894">
    <property type="component" value="Unassembled WGS sequence"/>
</dbReference>
<dbReference type="RefSeq" id="WP_144263334.1">
    <property type="nucleotide sequence ID" value="NZ_QMDX01000017.1"/>
</dbReference>
<dbReference type="Gene3D" id="2.40.400.10">
    <property type="entry name" value="Acetoacetate decarboxylase-like"/>
    <property type="match status" value="1"/>
</dbReference>
<dbReference type="Pfam" id="PF06314">
    <property type="entry name" value="ADC"/>
    <property type="match status" value="1"/>
</dbReference>
<accession>A0A554MVN2</accession>
<dbReference type="InterPro" id="IPR010451">
    <property type="entry name" value="Acetoacetate_decarboxylase"/>
</dbReference>
<dbReference type="InterPro" id="IPR023375">
    <property type="entry name" value="ADC_dom_sf"/>
</dbReference>
<dbReference type="AlphaFoldDB" id="A0A554MVN2"/>
<keyword evidence="2" id="KW-1185">Reference proteome</keyword>
<dbReference type="SUPFAM" id="SSF160104">
    <property type="entry name" value="Acetoacetate decarboxylase-like"/>
    <property type="match status" value="1"/>
</dbReference>
<name>A0A554MVN2_9EURY</name>
<comment type="caution">
    <text evidence="1">The sequence shown here is derived from an EMBL/GenBank/DDBJ whole genome shotgun (WGS) entry which is preliminary data.</text>
</comment>
<evidence type="ECO:0000313" key="1">
    <source>
        <dbReference type="EMBL" id="TSD09161.1"/>
    </source>
</evidence>
<evidence type="ECO:0000313" key="2">
    <source>
        <dbReference type="Proteomes" id="UP000319894"/>
    </source>
</evidence>
<dbReference type="EMBL" id="QMDX01000017">
    <property type="protein sequence ID" value="TSD09161.1"/>
    <property type="molecule type" value="Genomic_DNA"/>
</dbReference>
<reference evidence="1 2" key="1">
    <citation type="submission" date="2018-06" db="EMBL/GenBank/DDBJ databases">
        <title>Natronomonas sp. F16-60 a new haloarchaeon isolated from a solar saltern of Isla Cristina, Huelva, Spain.</title>
        <authorList>
            <person name="Duran-Viseras A."/>
            <person name="Sanchez-Porro C."/>
            <person name="Ventosa A."/>
        </authorList>
    </citation>
    <scope>NUCLEOTIDE SEQUENCE [LARGE SCALE GENOMIC DNA]</scope>
    <source>
        <strain evidence="1 2">F16-60</strain>
    </source>
</reference>
<protein>
    <recommendedName>
        <fullName evidence="3">Acetoacetate decarboxylase</fullName>
    </recommendedName>
</protein>